<name>A0ABS3VHB4_9ACTN</name>
<proteinExistence type="predicted"/>
<reference evidence="1 2" key="1">
    <citation type="submission" date="2021-03" db="EMBL/GenBank/DDBJ databases">
        <authorList>
            <person name="Lee D.-H."/>
        </authorList>
    </citation>
    <scope>NUCLEOTIDE SEQUENCE [LARGE SCALE GENOMIC DNA]</scope>
    <source>
        <strain evidence="1 2">MMS20-R2-23</strain>
    </source>
</reference>
<organism evidence="1 2">
    <name type="scientific">Micromonospora antibiotica</name>
    <dbReference type="NCBI Taxonomy" id="2807623"/>
    <lineage>
        <taxon>Bacteria</taxon>
        <taxon>Bacillati</taxon>
        <taxon>Actinomycetota</taxon>
        <taxon>Actinomycetes</taxon>
        <taxon>Micromonosporales</taxon>
        <taxon>Micromonosporaceae</taxon>
        <taxon>Micromonospora</taxon>
    </lineage>
</organism>
<sequence>MVALVVSRVEIAPPGVRRRYPAAGTLLRAATALPGGLTGRSRRTVVP</sequence>
<comment type="caution">
    <text evidence="1">The sequence shown here is derived from an EMBL/GenBank/DDBJ whole genome shotgun (WGS) entry which is preliminary data.</text>
</comment>
<dbReference type="EMBL" id="JAGFWR010000032">
    <property type="protein sequence ID" value="MBO4165036.1"/>
    <property type="molecule type" value="Genomic_DNA"/>
</dbReference>
<dbReference type="Proteomes" id="UP000671399">
    <property type="component" value="Unassembled WGS sequence"/>
</dbReference>
<keyword evidence="2" id="KW-1185">Reference proteome</keyword>
<protein>
    <submittedName>
        <fullName evidence="1">Uncharacterized protein</fullName>
    </submittedName>
</protein>
<accession>A0ABS3VHB4</accession>
<dbReference type="RefSeq" id="WP_208570543.1">
    <property type="nucleotide sequence ID" value="NZ_JAGFWR010000032.1"/>
</dbReference>
<evidence type="ECO:0000313" key="2">
    <source>
        <dbReference type="Proteomes" id="UP000671399"/>
    </source>
</evidence>
<evidence type="ECO:0000313" key="1">
    <source>
        <dbReference type="EMBL" id="MBO4165036.1"/>
    </source>
</evidence>
<gene>
    <name evidence="1" type="ORF">JQN83_30170</name>
</gene>